<evidence type="ECO:0000256" key="7">
    <source>
        <dbReference type="SAM" id="Phobius"/>
    </source>
</evidence>
<feature type="transmembrane region" description="Helical" evidence="7">
    <location>
        <begin position="710"/>
        <end position="737"/>
    </location>
</feature>
<gene>
    <name evidence="10" type="ORF">LY60_00898</name>
</gene>
<feature type="transmembrane region" description="Helical" evidence="7">
    <location>
        <begin position="20"/>
        <end position="43"/>
    </location>
</feature>
<dbReference type="RefSeq" id="WP_145080507.1">
    <property type="nucleotide sequence ID" value="NZ_VLKH01000002.1"/>
</dbReference>
<comment type="similarity">
    <text evidence="6">Belongs to the ABC-4 integral membrane protein family.</text>
</comment>
<dbReference type="InterPro" id="IPR003838">
    <property type="entry name" value="ABC3_permease_C"/>
</dbReference>
<feature type="transmembrane region" description="Helical" evidence="7">
    <location>
        <begin position="429"/>
        <end position="450"/>
    </location>
</feature>
<proteinExistence type="inferred from homology"/>
<keyword evidence="11" id="KW-1185">Reference proteome</keyword>
<feature type="transmembrane region" description="Helical" evidence="7">
    <location>
        <begin position="255"/>
        <end position="279"/>
    </location>
</feature>
<feature type="domain" description="ABC3 transporter permease C-terminal" evidence="8">
    <location>
        <begin position="717"/>
        <end position="834"/>
    </location>
</feature>
<reference evidence="10 11" key="1">
    <citation type="submission" date="2019-07" db="EMBL/GenBank/DDBJ databases">
        <title>Genomic Encyclopedia of Type Strains, Phase I: the one thousand microbial genomes (KMG-I) project.</title>
        <authorList>
            <person name="Kyrpides N."/>
        </authorList>
    </citation>
    <scope>NUCLEOTIDE SEQUENCE [LARGE SCALE GENOMIC DNA]</scope>
    <source>
        <strain evidence="10 11">DSM 13558</strain>
    </source>
</reference>
<dbReference type="Proteomes" id="UP000315343">
    <property type="component" value="Unassembled WGS sequence"/>
</dbReference>
<evidence type="ECO:0000256" key="4">
    <source>
        <dbReference type="ARBA" id="ARBA00022989"/>
    </source>
</evidence>
<feature type="transmembrane region" description="Helical" evidence="7">
    <location>
        <begin position="357"/>
        <end position="376"/>
    </location>
</feature>
<dbReference type="PANTHER" id="PTHR30572">
    <property type="entry name" value="MEMBRANE COMPONENT OF TRANSPORTER-RELATED"/>
    <property type="match status" value="1"/>
</dbReference>
<comment type="caution">
    <text evidence="10">The sequence shown here is derived from an EMBL/GenBank/DDBJ whole genome shotgun (WGS) entry which is preliminary data.</text>
</comment>
<keyword evidence="2" id="KW-1003">Cell membrane</keyword>
<dbReference type="PANTHER" id="PTHR30572:SF4">
    <property type="entry name" value="ABC TRANSPORTER PERMEASE YTRF"/>
    <property type="match status" value="1"/>
</dbReference>
<evidence type="ECO:0000259" key="8">
    <source>
        <dbReference type="Pfam" id="PF02687"/>
    </source>
</evidence>
<sequence length="841" mass="93548">MGIIVRFIVKSILEKKFRAFIIVFSIAISAALFFACSGLSGTITSMYENQIKMQTGEADIIIQPDEDSPSGTFKIKPEPIDGVSYLTGSIAASGSYKLSEDQSEKYNIKTENLIVRGFNIEELDKLNPVNFSQVARNKDFEGNFVILSKIFADKYGFNVGDRIDIKINGRDRILTVYGISRPTGVFQHNPQSDTMTAVMPMDTIASIRNVRGRVQTAFVVLEEGVDIKSAIDTLEKLYPRYRVSEPFSAEELRQYMQFIVVPMFMMTSMVLFISIFIIYSTFKVITTERLPVIGTFRSIGATRKMTDVVLIGESLTYGIAGGIAGDILGIGVLYLIAKIMAADPYNGQMNVSIKFGIGHLAASFLLAICVALISSWRPISKASKIPIKDLVLNNTEIKSKNKKWKKYAGIIMLLISSSLPLVAPKSLALLINVVSLLISTVAVVMCVPYITRIFLKLFERFYGNFFGNEGILAVKNLNGNKNILNNISLLAIGISTLLMINTISSSVGIEVLNAYKDWNFDIMVSLYNSDRNTEQVLRSVDGVYGTYGAYESWDGVDVKDANYTIRYLQGVDIKRYRDYVTFRLQGKLDADETFKLLDEGRNIMVANMAKEKLGLKVGDSLTLEMKSGDKTYKVIGFYDSIMSNGSNAVISQKYYKMDMKQQEISNFFIKTSKNPDEVLSSIQDKFTRRGMFGDTIDSMEKKNYESNNQFMIILQAFSVIAMLIGIFGVFNNYMISFMERKRSIAMMRSIGLSKRQTLKMIMIEALTGGCIGGVVGIIGGTLMLLSVPNLMQSIDIPIAIHYSMNFFISALVGGIIIAVLASISPALKTSKLNIIEAIKYE</sequence>
<feature type="transmembrane region" description="Helical" evidence="7">
    <location>
        <begin position="799"/>
        <end position="823"/>
    </location>
</feature>
<dbReference type="AlphaFoldDB" id="A0A562JH87"/>
<comment type="subcellular location">
    <subcellularLocation>
        <location evidence="1">Cell membrane</location>
        <topology evidence="1">Multi-pass membrane protein</topology>
    </subcellularLocation>
</comment>
<organism evidence="10 11">
    <name type="scientific">Sedimentibacter saalensis</name>
    <dbReference type="NCBI Taxonomy" id="130788"/>
    <lineage>
        <taxon>Bacteria</taxon>
        <taxon>Bacillati</taxon>
        <taxon>Bacillota</taxon>
        <taxon>Tissierellia</taxon>
        <taxon>Sedimentibacter</taxon>
    </lineage>
</organism>
<feature type="transmembrane region" description="Helical" evidence="7">
    <location>
        <begin position="758"/>
        <end position="787"/>
    </location>
</feature>
<evidence type="ECO:0000313" key="11">
    <source>
        <dbReference type="Proteomes" id="UP000315343"/>
    </source>
</evidence>
<dbReference type="OrthoDB" id="1711021at2"/>
<evidence type="ECO:0000256" key="5">
    <source>
        <dbReference type="ARBA" id="ARBA00023136"/>
    </source>
</evidence>
<evidence type="ECO:0000256" key="6">
    <source>
        <dbReference type="ARBA" id="ARBA00038076"/>
    </source>
</evidence>
<dbReference type="GO" id="GO:0005886">
    <property type="term" value="C:plasma membrane"/>
    <property type="evidence" value="ECO:0007669"/>
    <property type="project" value="UniProtKB-SubCell"/>
</dbReference>
<evidence type="ECO:0000259" key="9">
    <source>
        <dbReference type="Pfam" id="PF12704"/>
    </source>
</evidence>
<feature type="transmembrane region" description="Helical" evidence="7">
    <location>
        <begin position="314"/>
        <end position="337"/>
    </location>
</feature>
<keyword evidence="4 7" id="KW-1133">Transmembrane helix</keyword>
<feature type="transmembrane region" description="Helical" evidence="7">
    <location>
        <begin position="483"/>
        <end position="503"/>
    </location>
</feature>
<dbReference type="InterPro" id="IPR025857">
    <property type="entry name" value="MacB_PCD"/>
</dbReference>
<name>A0A562JH87_9FIRM</name>
<dbReference type="Pfam" id="PF12704">
    <property type="entry name" value="MacB_PCD"/>
    <property type="match status" value="1"/>
</dbReference>
<evidence type="ECO:0000256" key="3">
    <source>
        <dbReference type="ARBA" id="ARBA00022692"/>
    </source>
</evidence>
<feature type="domain" description="ABC3 transporter permease C-terminal" evidence="8">
    <location>
        <begin position="265"/>
        <end position="387"/>
    </location>
</feature>
<evidence type="ECO:0000256" key="1">
    <source>
        <dbReference type="ARBA" id="ARBA00004651"/>
    </source>
</evidence>
<dbReference type="GO" id="GO:0022857">
    <property type="term" value="F:transmembrane transporter activity"/>
    <property type="evidence" value="ECO:0007669"/>
    <property type="project" value="TreeGrafter"/>
</dbReference>
<evidence type="ECO:0000313" key="10">
    <source>
        <dbReference type="EMBL" id="TWH82597.1"/>
    </source>
</evidence>
<dbReference type="InterPro" id="IPR050250">
    <property type="entry name" value="Macrolide_Exporter_MacB"/>
</dbReference>
<keyword evidence="5 7" id="KW-0472">Membrane</keyword>
<protein>
    <submittedName>
        <fullName evidence="10">Putative ABC transport system permease protein</fullName>
    </submittedName>
</protein>
<feature type="transmembrane region" description="Helical" evidence="7">
    <location>
        <begin position="407"/>
        <end position="423"/>
    </location>
</feature>
<accession>A0A562JH87</accession>
<evidence type="ECO:0000256" key="2">
    <source>
        <dbReference type="ARBA" id="ARBA00022475"/>
    </source>
</evidence>
<keyword evidence="3 7" id="KW-0812">Transmembrane</keyword>
<feature type="domain" description="MacB-like periplasmic core" evidence="9">
    <location>
        <begin position="20"/>
        <end position="236"/>
    </location>
</feature>
<dbReference type="Pfam" id="PF02687">
    <property type="entry name" value="FtsX"/>
    <property type="match status" value="2"/>
</dbReference>
<dbReference type="EMBL" id="VLKH01000002">
    <property type="protein sequence ID" value="TWH82597.1"/>
    <property type="molecule type" value="Genomic_DNA"/>
</dbReference>